<evidence type="ECO:0000256" key="3">
    <source>
        <dbReference type="ARBA" id="ARBA00010617"/>
    </source>
</evidence>
<dbReference type="SUPFAM" id="SSF48264">
    <property type="entry name" value="Cytochrome P450"/>
    <property type="match status" value="1"/>
</dbReference>
<dbReference type="InterPro" id="IPR050121">
    <property type="entry name" value="Cytochrome_P450_monoxygenase"/>
</dbReference>
<keyword evidence="4 9" id="KW-0349">Heme</keyword>
<evidence type="ECO:0000256" key="5">
    <source>
        <dbReference type="ARBA" id="ARBA00022723"/>
    </source>
</evidence>
<protein>
    <submittedName>
        <fullName evidence="11">Cytochrome P450</fullName>
    </submittedName>
</protein>
<feature type="transmembrane region" description="Helical" evidence="10">
    <location>
        <begin position="12"/>
        <end position="32"/>
    </location>
</feature>
<evidence type="ECO:0000256" key="9">
    <source>
        <dbReference type="PIRSR" id="PIRSR602403-1"/>
    </source>
</evidence>
<dbReference type="Proteomes" id="UP000076727">
    <property type="component" value="Unassembled WGS sequence"/>
</dbReference>
<comment type="similarity">
    <text evidence="3">Belongs to the cytochrome P450 family.</text>
</comment>
<keyword evidence="8" id="KW-0503">Monooxygenase</keyword>
<keyword evidence="10" id="KW-0472">Membrane</keyword>
<dbReference type="GO" id="GO:0005506">
    <property type="term" value="F:iron ion binding"/>
    <property type="evidence" value="ECO:0007669"/>
    <property type="project" value="InterPro"/>
</dbReference>
<evidence type="ECO:0000313" key="11">
    <source>
        <dbReference type="EMBL" id="KZT70529.1"/>
    </source>
</evidence>
<comment type="pathway">
    <text evidence="2">Secondary metabolite biosynthesis.</text>
</comment>
<evidence type="ECO:0000256" key="1">
    <source>
        <dbReference type="ARBA" id="ARBA00001971"/>
    </source>
</evidence>
<proteinExistence type="inferred from homology"/>
<comment type="cofactor">
    <cofactor evidence="1 9">
        <name>heme</name>
        <dbReference type="ChEBI" id="CHEBI:30413"/>
    </cofactor>
</comment>
<evidence type="ECO:0000256" key="4">
    <source>
        <dbReference type="ARBA" id="ARBA00022617"/>
    </source>
</evidence>
<sequence length="548" mass="61599">MAPSEFVAKAFAPLGTAALAYVIWKIATILVAPYRSSLRNLSGPSSVNWIFGSFRTAGEENIPILFEEWPQRYGATFAHQDWMNSYALYTEDAKAMNHILNHVQTYTKSEEDTFFLGKVFGHGLLTVEGEQHRQQRRIMNPAFGPAQIRELTDIFVDKAQQLRDFWNDKMKKPNEPTMIEVTSGLSKAALDVIGLAGFNYSFAALDPSGKPNELNEAFNTMFQMMSGGALSTIVFLLKFAIPILRIFPDRFDRDTAAAQAVARRVGMKLIQEKKAEVLKAVSGGADSSDALRSRDLLTLLIKANMNQDIPEDRRLSDEDVLAQMPTFFIAGHETTSYGTAFCLFALAQVQDVQQKLREELLRVETDRPTMDELNSLPYLDAVIRETLRVHAPVLATGRIAAKDDILPLSIPYTDRFGREHDYVKIDKGTGIKIPIQRMNLSKVLWGDDAAEFKPERWEKAPEAVQAIPGIWGNMMTFLGGPRACIGYRFALVEMKALLFTLIRAFVFELALPVEDIIKKTAIVQRPFVRDKVEQGSQLPLVLKPYQRL</sequence>
<keyword evidence="10" id="KW-0812">Transmembrane</keyword>
<dbReference type="CDD" id="cd11069">
    <property type="entry name" value="CYP_FUM15-like"/>
    <property type="match status" value="1"/>
</dbReference>
<dbReference type="GO" id="GO:0016705">
    <property type="term" value="F:oxidoreductase activity, acting on paired donors, with incorporation or reduction of molecular oxygen"/>
    <property type="evidence" value="ECO:0007669"/>
    <property type="project" value="InterPro"/>
</dbReference>
<dbReference type="EMBL" id="KV429051">
    <property type="protein sequence ID" value="KZT70529.1"/>
    <property type="molecule type" value="Genomic_DNA"/>
</dbReference>
<dbReference type="GO" id="GO:0004497">
    <property type="term" value="F:monooxygenase activity"/>
    <property type="evidence" value="ECO:0007669"/>
    <property type="project" value="UniProtKB-KW"/>
</dbReference>
<dbReference type="PANTHER" id="PTHR24305">
    <property type="entry name" value="CYTOCHROME P450"/>
    <property type="match status" value="1"/>
</dbReference>
<evidence type="ECO:0000256" key="10">
    <source>
        <dbReference type="SAM" id="Phobius"/>
    </source>
</evidence>
<dbReference type="OrthoDB" id="2786535at2759"/>
<gene>
    <name evidence="11" type="ORF">DAEQUDRAFT_725468</name>
</gene>
<keyword evidence="7 9" id="KW-0408">Iron</keyword>
<keyword evidence="6" id="KW-0560">Oxidoreductase</keyword>
<feature type="transmembrane region" description="Helical" evidence="10">
    <location>
        <begin position="225"/>
        <end position="244"/>
    </location>
</feature>
<dbReference type="Gene3D" id="1.10.630.10">
    <property type="entry name" value="Cytochrome P450"/>
    <property type="match status" value="1"/>
</dbReference>
<name>A0A165RB29_9APHY</name>
<keyword evidence="12" id="KW-1185">Reference proteome</keyword>
<accession>A0A165RB29</accession>
<dbReference type="InterPro" id="IPR002403">
    <property type="entry name" value="Cyt_P450_E_grp-IV"/>
</dbReference>
<organism evidence="11 12">
    <name type="scientific">Daedalea quercina L-15889</name>
    <dbReference type="NCBI Taxonomy" id="1314783"/>
    <lineage>
        <taxon>Eukaryota</taxon>
        <taxon>Fungi</taxon>
        <taxon>Dikarya</taxon>
        <taxon>Basidiomycota</taxon>
        <taxon>Agaricomycotina</taxon>
        <taxon>Agaricomycetes</taxon>
        <taxon>Polyporales</taxon>
        <taxon>Fomitopsis</taxon>
    </lineage>
</organism>
<evidence type="ECO:0000256" key="6">
    <source>
        <dbReference type="ARBA" id="ARBA00023002"/>
    </source>
</evidence>
<reference evidence="11 12" key="1">
    <citation type="journal article" date="2016" name="Mol. Biol. Evol.">
        <title>Comparative Genomics of Early-Diverging Mushroom-Forming Fungi Provides Insights into the Origins of Lignocellulose Decay Capabilities.</title>
        <authorList>
            <person name="Nagy L.G."/>
            <person name="Riley R."/>
            <person name="Tritt A."/>
            <person name="Adam C."/>
            <person name="Daum C."/>
            <person name="Floudas D."/>
            <person name="Sun H."/>
            <person name="Yadav J.S."/>
            <person name="Pangilinan J."/>
            <person name="Larsson K.H."/>
            <person name="Matsuura K."/>
            <person name="Barry K."/>
            <person name="Labutti K."/>
            <person name="Kuo R."/>
            <person name="Ohm R.A."/>
            <person name="Bhattacharya S.S."/>
            <person name="Shirouzu T."/>
            <person name="Yoshinaga Y."/>
            <person name="Martin F.M."/>
            <person name="Grigoriev I.V."/>
            <person name="Hibbett D.S."/>
        </authorList>
    </citation>
    <scope>NUCLEOTIDE SEQUENCE [LARGE SCALE GENOMIC DNA]</scope>
    <source>
        <strain evidence="11 12">L-15889</strain>
    </source>
</reference>
<keyword evidence="10" id="KW-1133">Transmembrane helix</keyword>
<dbReference type="AlphaFoldDB" id="A0A165RB29"/>
<evidence type="ECO:0000256" key="8">
    <source>
        <dbReference type="ARBA" id="ARBA00023033"/>
    </source>
</evidence>
<evidence type="ECO:0000256" key="7">
    <source>
        <dbReference type="ARBA" id="ARBA00023004"/>
    </source>
</evidence>
<dbReference type="GO" id="GO:0020037">
    <property type="term" value="F:heme binding"/>
    <property type="evidence" value="ECO:0007669"/>
    <property type="project" value="InterPro"/>
</dbReference>
<dbReference type="InterPro" id="IPR001128">
    <property type="entry name" value="Cyt_P450"/>
</dbReference>
<dbReference type="PRINTS" id="PR00385">
    <property type="entry name" value="P450"/>
</dbReference>
<evidence type="ECO:0000313" key="12">
    <source>
        <dbReference type="Proteomes" id="UP000076727"/>
    </source>
</evidence>
<keyword evidence="5 9" id="KW-0479">Metal-binding</keyword>
<feature type="binding site" description="axial binding residue" evidence="9">
    <location>
        <position position="484"/>
    </location>
    <ligand>
        <name>heme</name>
        <dbReference type="ChEBI" id="CHEBI:30413"/>
    </ligand>
    <ligandPart>
        <name>Fe</name>
        <dbReference type="ChEBI" id="CHEBI:18248"/>
    </ligandPart>
</feature>
<dbReference type="Pfam" id="PF00067">
    <property type="entry name" value="p450"/>
    <property type="match status" value="1"/>
</dbReference>
<dbReference type="PRINTS" id="PR00465">
    <property type="entry name" value="EP450IV"/>
</dbReference>
<dbReference type="InterPro" id="IPR036396">
    <property type="entry name" value="Cyt_P450_sf"/>
</dbReference>
<dbReference type="STRING" id="1314783.A0A165RB29"/>
<dbReference type="PANTHER" id="PTHR24305:SF166">
    <property type="entry name" value="CYTOCHROME P450 12A4, MITOCHONDRIAL-RELATED"/>
    <property type="match status" value="1"/>
</dbReference>
<evidence type="ECO:0000256" key="2">
    <source>
        <dbReference type="ARBA" id="ARBA00005179"/>
    </source>
</evidence>